<dbReference type="InterPro" id="IPR026591">
    <property type="entry name" value="Sirtuin_cat_small_dom_sf"/>
</dbReference>
<dbReference type="Gene3D" id="3.40.50.1220">
    <property type="entry name" value="TPP-binding domain"/>
    <property type="match status" value="1"/>
</dbReference>
<evidence type="ECO:0000256" key="3">
    <source>
        <dbReference type="PROSITE-ProRule" id="PRU00236"/>
    </source>
</evidence>
<dbReference type="SUPFAM" id="SSF52467">
    <property type="entry name" value="DHS-like NAD/FAD-binding domain"/>
    <property type="match status" value="1"/>
</dbReference>
<dbReference type="Proteomes" id="UP000594262">
    <property type="component" value="Unplaced"/>
</dbReference>
<evidence type="ECO:0000256" key="2">
    <source>
        <dbReference type="ARBA" id="ARBA00023027"/>
    </source>
</evidence>
<sequence>MRKDIQRAAEVIQKAHALLITSGAGMGVDSGLPDFRGDEGLWKAYPPLKKRGLSLPSMSTPHWFKTDPKFAWGFFGHRIMLYQKTVPHNGFRILQKWCKNRKKGHFVMTSNVDNQFQISGFDENEIVECHGSLSYFQNLEGSGSIWPCPKDFSLEIDTETFNAVSPLPTGPPDADPGQQTLSRPNVLMFNDHFWVDERTEQQFKRFSEWQYRIMPSESLVVIEIGAGLAVPTIRYQSERSSSMNQNSYLVRINPRDTEIPRSKDISIPLGGLEALTLIDECLNEMNNNET</sequence>
<dbReference type="Pfam" id="PF02146">
    <property type="entry name" value="SIR2"/>
    <property type="match status" value="1"/>
</dbReference>
<name>A0A7M5VEK8_9CNID</name>
<dbReference type="CDD" id="cd00296">
    <property type="entry name" value="SIR2"/>
    <property type="match status" value="1"/>
</dbReference>
<evidence type="ECO:0000259" key="4">
    <source>
        <dbReference type="PROSITE" id="PS50305"/>
    </source>
</evidence>
<dbReference type="OrthoDB" id="515971at2759"/>
<dbReference type="InterPro" id="IPR050134">
    <property type="entry name" value="NAD-dep_sirtuin_deacylases"/>
</dbReference>
<accession>A0A7M5VEK8</accession>
<evidence type="ECO:0000313" key="5">
    <source>
        <dbReference type="EnsemblMetazoa" id="CLYHEMP008811.2"/>
    </source>
</evidence>
<dbReference type="PANTHER" id="PTHR11085:SF10">
    <property type="entry name" value="NAD-DEPENDENT PROTEIN DEACYLASE SIRTUIN-5, MITOCHONDRIAL-RELATED"/>
    <property type="match status" value="1"/>
</dbReference>
<comment type="caution">
    <text evidence="3">Lacks conserved residue(s) required for the propagation of feature annotation.</text>
</comment>
<dbReference type="InterPro" id="IPR003000">
    <property type="entry name" value="Sirtuin"/>
</dbReference>
<dbReference type="GO" id="GO:0017136">
    <property type="term" value="F:histone deacetylase activity, NAD-dependent"/>
    <property type="evidence" value="ECO:0007669"/>
    <property type="project" value="TreeGrafter"/>
</dbReference>
<dbReference type="AlphaFoldDB" id="A0A7M5VEK8"/>
<protein>
    <recommendedName>
        <fullName evidence="4">Deacetylase sirtuin-type domain-containing protein</fullName>
    </recommendedName>
</protein>
<dbReference type="GO" id="GO:0070403">
    <property type="term" value="F:NAD+ binding"/>
    <property type="evidence" value="ECO:0007669"/>
    <property type="project" value="InterPro"/>
</dbReference>
<dbReference type="PROSITE" id="PS50305">
    <property type="entry name" value="SIRTUIN"/>
    <property type="match status" value="1"/>
</dbReference>
<dbReference type="PANTHER" id="PTHR11085">
    <property type="entry name" value="NAD-DEPENDENT PROTEIN DEACYLASE SIRTUIN-5, MITOCHONDRIAL-RELATED"/>
    <property type="match status" value="1"/>
</dbReference>
<evidence type="ECO:0000256" key="1">
    <source>
        <dbReference type="ARBA" id="ARBA00022679"/>
    </source>
</evidence>
<dbReference type="InterPro" id="IPR026590">
    <property type="entry name" value="Ssirtuin_cat_dom"/>
</dbReference>
<evidence type="ECO:0000313" key="6">
    <source>
        <dbReference type="Proteomes" id="UP000594262"/>
    </source>
</evidence>
<organism evidence="5 6">
    <name type="scientific">Clytia hemisphaerica</name>
    <dbReference type="NCBI Taxonomy" id="252671"/>
    <lineage>
        <taxon>Eukaryota</taxon>
        <taxon>Metazoa</taxon>
        <taxon>Cnidaria</taxon>
        <taxon>Hydrozoa</taxon>
        <taxon>Hydroidolina</taxon>
        <taxon>Leptothecata</taxon>
        <taxon>Obeliida</taxon>
        <taxon>Clytiidae</taxon>
        <taxon>Clytia</taxon>
    </lineage>
</organism>
<dbReference type="EnsemblMetazoa" id="CLYHEMT008811.2">
    <property type="protein sequence ID" value="CLYHEMP008811.2"/>
    <property type="gene ID" value="CLYHEMG008811"/>
</dbReference>
<dbReference type="InterPro" id="IPR029035">
    <property type="entry name" value="DHS-like_NAD/FAD-binding_dom"/>
</dbReference>
<reference evidence="5" key="1">
    <citation type="submission" date="2021-01" db="UniProtKB">
        <authorList>
            <consortium name="EnsemblMetazoa"/>
        </authorList>
    </citation>
    <scope>IDENTIFICATION</scope>
</reference>
<dbReference type="RefSeq" id="XP_066920041.1">
    <property type="nucleotide sequence ID" value="XM_067063940.1"/>
</dbReference>
<feature type="domain" description="Deacetylase sirtuin-type" evidence="4">
    <location>
        <begin position="1"/>
        <end position="290"/>
    </location>
</feature>
<dbReference type="Gene3D" id="3.30.1600.10">
    <property type="entry name" value="SIR2/SIRT2 'Small Domain"/>
    <property type="match status" value="1"/>
</dbReference>
<dbReference type="GeneID" id="136807366"/>
<keyword evidence="1" id="KW-0808">Transferase</keyword>
<keyword evidence="6" id="KW-1185">Reference proteome</keyword>
<keyword evidence="2" id="KW-0520">NAD</keyword>
<proteinExistence type="predicted"/>